<evidence type="ECO:0000256" key="6">
    <source>
        <dbReference type="ARBA" id="ARBA00023136"/>
    </source>
</evidence>
<dbReference type="SUPFAM" id="SSF161098">
    <property type="entry name" value="MetI-like"/>
    <property type="match status" value="1"/>
</dbReference>
<keyword evidence="3" id="KW-1003">Cell membrane</keyword>
<feature type="compositionally biased region" description="Pro residues" evidence="8">
    <location>
        <begin position="10"/>
        <end position="24"/>
    </location>
</feature>
<evidence type="ECO:0000313" key="11">
    <source>
        <dbReference type="Proteomes" id="UP001431429"/>
    </source>
</evidence>
<dbReference type="CDD" id="cd06261">
    <property type="entry name" value="TM_PBP2"/>
    <property type="match status" value="1"/>
</dbReference>
<evidence type="ECO:0000259" key="9">
    <source>
        <dbReference type="PROSITE" id="PS50928"/>
    </source>
</evidence>
<feature type="transmembrane region" description="Helical" evidence="7">
    <location>
        <begin position="101"/>
        <end position="127"/>
    </location>
</feature>
<comment type="similarity">
    <text evidence="7">Belongs to the binding-protein-dependent transport system permease family.</text>
</comment>
<feature type="transmembrane region" description="Helical" evidence="7">
    <location>
        <begin position="147"/>
        <end position="173"/>
    </location>
</feature>
<feature type="region of interest" description="Disordered" evidence="8">
    <location>
        <begin position="1"/>
        <end position="25"/>
    </location>
</feature>
<keyword evidence="11" id="KW-1185">Reference proteome</keyword>
<dbReference type="PROSITE" id="PS50928">
    <property type="entry name" value="ABC_TM1"/>
    <property type="match status" value="1"/>
</dbReference>
<dbReference type="PANTHER" id="PTHR43386:SF1">
    <property type="entry name" value="D,D-DIPEPTIDE TRANSPORT SYSTEM PERMEASE PROTEIN DDPC-RELATED"/>
    <property type="match status" value="1"/>
</dbReference>
<evidence type="ECO:0000256" key="3">
    <source>
        <dbReference type="ARBA" id="ARBA00022475"/>
    </source>
</evidence>
<dbReference type="EMBL" id="JAMQAW010000012">
    <property type="protein sequence ID" value="MCM2389913.1"/>
    <property type="molecule type" value="Genomic_DNA"/>
</dbReference>
<dbReference type="Proteomes" id="UP001431429">
    <property type="component" value="Unassembled WGS sequence"/>
</dbReference>
<comment type="caution">
    <text evidence="10">The sequence shown here is derived from an EMBL/GenBank/DDBJ whole genome shotgun (WGS) entry which is preliminary data.</text>
</comment>
<feature type="transmembrane region" description="Helical" evidence="7">
    <location>
        <begin position="267"/>
        <end position="286"/>
    </location>
</feature>
<evidence type="ECO:0000256" key="4">
    <source>
        <dbReference type="ARBA" id="ARBA00022692"/>
    </source>
</evidence>
<protein>
    <submittedName>
        <fullName evidence="10">ABC transporter permease</fullName>
    </submittedName>
</protein>
<keyword evidence="4 7" id="KW-0812">Transmembrane</keyword>
<feature type="transmembrane region" description="Helical" evidence="7">
    <location>
        <begin position="36"/>
        <end position="61"/>
    </location>
</feature>
<sequence>MTKPSSAHPRPSPPTAPPTTPTPAPKRSFRWPLRGIVANVAVFLILGYIFLAAFGSFLVPYGPNDVSAGPRLSSPSADHWLGTDALGRDQFSRIIAAARPALLSATYAVLFALLIGTAIGIAAGFLGRLWDGVLSRIVDLLFAIPEYLLAILVLAVMGSGLINASLAIGIVTIPRFARIARGSTIEIAQRAFVDAARLCGRGRLWIVFRHILPNIASPLVIMTAINLSTAEGAYAALSFLGFGVRPPDADYGSMISSSQQYLLTDPWVVAFPSIAFVVLVLAFNLLGDVLRDRLDPHTRTAAGA</sequence>
<dbReference type="InterPro" id="IPR050366">
    <property type="entry name" value="BP-dependent_transpt_permease"/>
</dbReference>
<dbReference type="Gene3D" id="1.10.3720.10">
    <property type="entry name" value="MetI-like"/>
    <property type="match status" value="1"/>
</dbReference>
<keyword evidence="6 7" id="KW-0472">Membrane</keyword>
<organism evidence="10 11">
    <name type="scientific">Streptomyces albipurpureus</name>
    <dbReference type="NCBI Taxonomy" id="2897419"/>
    <lineage>
        <taxon>Bacteria</taxon>
        <taxon>Bacillati</taxon>
        <taxon>Actinomycetota</taxon>
        <taxon>Actinomycetes</taxon>
        <taxon>Kitasatosporales</taxon>
        <taxon>Streptomycetaceae</taxon>
        <taxon>Streptomyces</taxon>
    </lineage>
</organism>
<dbReference type="Pfam" id="PF00528">
    <property type="entry name" value="BPD_transp_1"/>
    <property type="match status" value="1"/>
</dbReference>
<evidence type="ECO:0000256" key="1">
    <source>
        <dbReference type="ARBA" id="ARBA00004651"/>
    </source>
</evidence>
<dbReference type="InterPro" id="IPR000515">
    <property type="entry name" value="MetI-like"/>
</dbReference>
<keyword evidence="5 7" id="KW-1133">Transmembrane helix</keyword>
<evidence type="ECO:0000256" key="8">
    <source>
        <dbReference type="SAM" id="MobiDB-lite"/>
    </source>
</evidence>
<dbReference type="InterPro" id="IPR035906">
    <property type="entry name" value="MetI-like_sf"/>
</dbReference>
<evidence type="ECO:0000313" key="10">
    <source>
        <dbReference type="EMBL" id="MCM2389913.1"/>
    </source>
</evidence>
<keyword evidence="2 7" id="KW-0813">Transport</keyword>
<evidence type="ECO:0000256" key="2">
    <source>
        <dbReference type="ARBA" id="ARBA00022448"/>
    </source>
</evidence>
<proteinExistence type="inferred from homology"/>
<comment type="subcellular location">
    <subcellularLocation>
        <location evidence="1 7">Cell membrane</location>
        <topology evidence="1 7">Multi-pass membrane protein</topology>
    </subcellularLocation>
</comment>
<name>A0ABT0UN14_9ACTN</name>
<evidence type="ECO:0000256" key="7">
    <source>
        <dbReference type="RuleBase" id="RU363032"/>
    </source>
</evidence>
<gene>
    <name evidence="10" type="ORF">NBG84_16720</name>
</gene>
<dbReference type="PANTHER" id="PTHR43386">
    <property type="entry name" value="OLIGOPEPTIDE TRANSPORT SYSTEM PERMEASE PROTEIN APPC"/>
    <property type="match status" value="1"/>
</dbReference>
<feature type="domain" description="ABC transmembrane type-1" evidence="9">
    <location>
        <begin position="98"/>
        <end position="287"/>
    </location>
</feature>
<evidence type="ECO:0000256" key="5">
    <source>
        <dbReference type="ARBA" id="ARBA00022989"/>
    </source>
</evidence>
<dbReference type="RefSeq" id="WP_250920253.1">
    <property type="nucleotide sequence ID" value="NZ_JAMQAW010000012.1"/>
</dbReference>
<accession>A0ABT0UN14</accession>
<reference evidence="10" key="1">
    <citation type="submission" date="2022-06" db="EMBL/GenBank/DDBJ databases">
        <title>Genome public.</title>
        <authorList>
            <person name="Sun Q."/>
        </authorList>
    </citation>
    <scope>NUCLEOTIDE SEQUENCE</scope>
    <source>
        <strain evidence="10">CWNU-1</strain>
    </source>
</reference>